<feature type="region of interest" description="Disordered" evidence="9">
    <location>
        <begin position="527"/>
        <end position="796"/>
    </location>
</feature>
<evidence type="ECO:0000256" key="7">
    <source>
        <dbReference type="ARBA" id="ARBA00022833"/>
    </source>
</evidence>
<dbReference type="InterPro" id="IPR003903">
    <property type="entry name" value="UIM_dom"/>
</dbReference>
<dbReference type="Gene3D" id="3.30.40.10">
    <property type="entry name" value="Zinc/RING finger domain, C3HC4 (zinc finger)"/>
    <property type="match status" value="1"/>
</dbReference>
<dbReference type="VEuPathDB" id="VectorBase:AATE021903"/>
<feature type="compositionally biased region" description="Low complexity" evidence="9">
    <location>
        <begin position="540"/>
        <end position="550"/>
    </location>
</feature>
<dbReference type="GO" id="GO:0031623">
    <property type="term" value="P:receptor internalization"/>
    <property type="evidence" value="ECO:0007669"/>
    <property type="project" value="TreeGrafter"/>
</dbReference>
<dbReference type="PROSITE" id="PS50178">
    <property type="entry name" value="ZF_FYVE"/>
    <property type="match status" value="1"/>
</dbReference>
<feature type="compositionally biased region" description="Low complexity" evidence="9">
    <location>
        <begin position="266"/>
        <end position="275"/>
    </location>
</feature>
<feature type="compositionally biased region" description="Low complexity" evidence="9">
    <location>
        <begin position="713"/>
        <end position="722"/>
    </location>
</feature>
<dbReference type="STRING" id="41427.A0A2C9GSP9"/>
<keyword evidence="7" id="KW-0862">Zinc</keyword>
<dbReference type="EnsemblMetazoa" id="AATE021903-RA">
    <property type="protein sequence ID" value="AATE021903-PA.1"/>
    <property type="gene ID" value="AATE021903"/>
</dbReference>
<proteinExistence type="predicted"/>
<dbReference type="PROSITE" id="PS50330">
    <property type="entry name" value="UIM"/>
    <property type="match status" value="1"/>
</dbReference>
<feature type="compositionally biased region" description="Low complexity" evidence="9">
    <location>
        <begin position="774"/>
        <end position="796"/>
    </location>
</feature>
<feature type="compositionally biased region" description="Low complexity" evidence="9">
    <location>
        <begin position="730"/>
        <end position="752"/>
    </location>
</feature>
<dbReference type="PANTHER" id="PTHR46275:SF1">
    <property type="entry name" value="HEPATOCYTE GROWTH FACTOR-REGULATED TYROSINE KINASE SUBSTRATE"/>
    <property type="match status" value="1"/>
</dbReference>
<evidence type="ECO:0000256" key="9">
    <source>
        <dbReference type="SAM" id="MobiDB-lite"/>
    </source>
</evidence>
<dbReference type="InterPro" id="IPR024641">
    <property type="entry name" value="HRS_helical"/>
</dbReference>
<comment type="subcellular location">
    <subcellularLocation>
        <location evidence="1">Cytoplasm</location>
    </subcellularLocation>
</comment>
<dbReference type="GO" id="GO:0048471">
    <property type="term" value="C:perinuclear region of cytoplasm"/>
    <property type="evidence" value="ECO:0007669"/>
    <property type="project" value="UniProtKB-SubCell"/>
</dbReference>
<dbReference type="CDD" id="cd15720">
    <property type="entry name" value="FYVE_Hrs"/>
    <property type="match status" value="1"/>
</dbReference>
<feature type="compositionally biased region" description="Polar residues" evidence="9">
    <location>
        <begin position="240"/>
        <end position="249"/>
    </location>
</feature>
<evidence type="ECO:0000256" key="3">
    <source>
        <dbReference type="ARBA" id="ARBA00022490"/>
    </source>
</evidence>
<evidence type="ECO:0000313" key="10">
    <source>
        <dbReference type="EnsemblMetazoa" id="AATE021903-PA.1"/>
    </source>
</evidence>
<reference evidence="10" key="1">
    <citation type="submission" date="2022-08" db="UniProtKB">
        <authorList>
            <consortium name="EnsemblMetazoa"/>
        </authorList>
    </citation>
    <scope>IDENTIFICATION</scope>
    <source>
        <strain evidence="10">EBRO</strain>
    </source>
</reference>
<dbReference type="InterPro" id="IPR017455">
    <property type="entry name" value="Znf_FYVE-rel"/>
</dbReference>
<feature type="compositionally biased region" description="Low complexity" evidence="9">
    <location>
        <begin position="611"/>
        <end position="628"/>
    </location>
</feature>
<keyword evidence="8" id="KW-0175">Coiled coil</keyword>
<dbReference type="InterPro" id="IPR017073">
    <property type="entry name" value="HGS/VPS27"/>
</dbReference>
<evidence type="ECO:0000256" key="1">
    <source>
        <dbReference type="ARBA" id="ARBA00004496"/>
    </source>
</evidence>
<feature type="coiled-coil region" evidence="8">
    <location>
        <begin position="439"/>
        <end position="522"/>
    </location>
</feature>
<dbReference type="GO" id="GO:0005769">
    <property type="term" value="C:early endosome"/>
    <property type="evidence" value="ECO:0007669"/>
    <property type="project" value="TreeGrafter"/>
</dbReference>
<dbReference type="FunFam" id="3.30.40.10:FF:000028">
    <property type="entry name" value="Putative hepatocyte growth factor-regulated tyrosine kinase substrate"/>
    <property type="match status" value="1"/>
</dbReference>
<dbReference type="GO" id="GO:0032456">
    <property type="term" value="P:endocytic recycling"/>
    <property type="evidence" value="ECO:0007669"/>
    <property type="project" value="TreeGrafter"/>
</dbReference>
<dbReference type="SUPFAM" id="SSF57903">
    <property type="entry name" value="FYVE/PHD zinc finger"/>
    <property type="match status" value="1"/>
</dbReference>
<dbReference type="Pfam" id="PF12210">
    <property type="entry name" value="Hrs_helical"/>
    <property type="match status" value="1"/>
</dbReference>
<dbReference type="FunFam" id="1.20.5.1940:FF:000003">
    <property type="entry name" value="Hepatocyte growth factor-regulated tyrosine kinase substrate"/>
    <property type="match status" value="1"/>
</dbReference>
<evidence type="ECO:0000256" key="8">
    <source>
        <dbReference type="SAM" id="Coils"/>
    </source>
</evidence>
<feature type="compositionally biased region" description="Polar residues" evidence="9">
    <location>
        <begin position="595"/>
        <end position="604"/>
    </location>
</feature>
<feature type="compositionally biased region" description="Pro residues" evidence="9">
    <location>
        <begin position="700"/>
        <end position="711"/>
    </location>
</feature>
<feature type="region of interest" description="Disordered" evidence="9">
    <location>
        <begin position="240"/>
        <end position="319"/>
    </location>
</feature>
<dbReference type="GO" id="GO:0005938">
    <property type="term" value="C:cell cortex"/>
    <property type="evidence" value="ECO:0007669"/>
    <property type="project" value="UniProtKB-SubCell"/>
</dbReference>
<sequence length="796" mass="87062">MFRTSNFDKSLENATSNLNLEPDWQAILVICDAIRQGDVNAKYAVQALKKKMQSPNPITALYALLVLESMVKNCGTPVHDEIANKANCEMFQNLVNSTKHEEVRAKMLELIQAWAYAFRSTIKYRSIKDTMNILKTEGHKFPELKEADAMFSSDIAPDWVDGDVCHRCRSQFTFTVRKHHCRNCGQVFCAQCSSKNSTLPKFGIEKEVRVCDGCYAQLQRPVATLTKKATEEEDLPAEYLTSSLAQQAQGPARKTDEELREEEELQLALALSQSEAETKQQGQARRQTFHKTSPSPEPQQMPQAQVKRSPSPIEEPPADPELARYLNRNYWEQRQVMESPASPSAPSPMPSPMPSMQPMSALLMGKSAPEDAVIDEFSNSMKTQVEIFVNRMKSNSSRGRSISCDSAVQTLFLTLTNLHARLLTFIKDMDDKRMWYEQLQDKLTQIKDSRAALDVLRQEHQEKLQRIAEEQERQRQLQMAQKLEIMRKKKQEYLQYQRQVALQRIQEQEREMQMRQEQQKAQYRMGTAFPFMGGPPAPGQGPQNSPVHVGVPGGYGPGPGYGYGGPMPPTNGTLPHYHAGPGGPQQQPPHAPQQMFSPQHNQGQQYGGMPGASAPGADGQQQQQQQQPGGPPMQGGPMAPAAGGPGILPPGMNVMPGQVPPPGTMGMPGAGGHMPGAGGHMPGAPMMGPPPSQQQQHQPPQQPTQGPPGPMMGPGNPMQPGGPQQPPMGPDHQQQTAQAPPVTMPQVVQAAPAPMPAPAMAPAPEPAPAPPAAPQQSQPAAAAAAEPATAELISFD</sequence>
<dbReference type="InterPro" id="IPR002014">
    <property type="entry name" value="VHS_dom"/>
</dbReference>
<dbReference type="PANTHER" id="PTHR46275">
    <property type="entry name" value="HEPATOCYTE GROWTH FACTOR-REGULATED TYROSINE KINASE SUBSTRATE"/>
    <property type="match status" value="1"/>
</dbReference>
<dbReference type="Pfam" id="PF01363">
    <property type="entry name" value="FYVE"/>
    <property type="match status" value="1"/>
</dbReference>
<feature type="compositionally biased region" description="Gly residues" evidence="9">
    <location>
        <begin position="666"/>
        <end position="681"/>
    </location>
</feature>
<accession>A0A2C9GSP9</accession>
<dbReference type="Gene3D" id="1.25.40.90">
    <property type="match status" value="1"/>
</dbReference>
<evidence type="ECO:0000256" key="2">
    <source>
        <dbReference type="ARBA" id="ARBA00015450"/>
    </source>
</evidence>
<evidence type="ECO:0000256" key="4">
    <source>
        <dbReference type="ARBA" id="ARBA00022553"/>
    </source>
</evidence>
<name>A0A2C9GSP9_ANOAO</name>
<dbReference type="InterPro" id="IPR000306">
    <property type="entry name" value="Znf_FYVE"/>
</dbReference>
<feature type="compositionally biased region" description="Polar residues" evidence="9">
    <location>
        <begin position="279"/>
        <end position="308"/>
    </location>
</feature>
<dbReference type="InterPro" id="IPR008942">
    <property type="entry name" value="ENTH_VHS"/>
</dbReference>
<keyword evidence="3" id="KW-0963">Cytoplasm</keyword>
<feature type="compositionally biased region" description="Gly residues" evidence="9">
    <location>
        <begin position="551"/>
        <end position="565"/>
    </location>
</feature>
<dbReference type="InterPro" id="IPR013083">
    <property type="entry name" value="Znf_RING/FYVE/PHD"/>
</dbReference>
<dbReference type="PROSITE" id="PS50179">
    <property type="entry name" value="VHS"/>
    <property type="match status" value="1"/>
</dbReference>
<dbReference type="GO" id="GO:0043130">
    <property type="term" value="F:ubiquitin binding"/>
    <property type="evidence" value="ECO:0007669"/>
    <property type="project" value="InterPro"/>
</dbReference>
<evidence type="ECO:0000256" key="6">
    <source>
        <dbReference type="ARBA" id="ARBA00022771"/>
    </source>
</evidence>
<dbReference type="Pfam" id="PF00790">
    <property type="entry name" value="VHS"/>
    <property type="match status" value="1"/>
</dbReference>
<dbReference type="CDD" id="cd21387">
    <property type="entry name" value="GAT_Hrs"/>
    <property type="match status" value="1"/>
</dbReference>
<dbReference type="SMART" id="SM00288">
    <property type="entry name" value="VHS"/>
    <property type="match status" value="1"/>
</dbReference>
<feature type="compositionally biased region" description="Pro residues" evidence="9">
    <location>
        <begin position="753"/>
        <end position="773"/>
    </location>
</feature>
<dbReference type="SUPFAM" id="SSF48464">
    <property type="entry name" value="ENTH/VHS domain"/>
    <property type="match status" value="1"/>
</dbReference>
<organism evidence="10">
    <name type="scientific">Anopheles atroparvus</name>
    <name type="common">European mosquito</name>
    <dbReference type="NCBI Taxonomy" id="41427"/>
    <lineage>
        <taxon>Eukaryota</taxon>
        <taxon>Metazoa</taxon>
        <taxon>Ecdysozoa</taxon>
        <taxon>Arthropoda</taxon>
        <taxon>Hexapoda</taxon>
        <taxon>Insecta</taxon>
        <taxon>Pterygota</taxon>
        <taxon>Neoptera</taxon>
        <taxon>Endopterygota</taxon>
        <taxon>Diptera</taxon>
        <taxon>Nematocera</taxon>
        <taxon>Culicoidea</taxon>
        <taxon>Culicidae</taxon>
        <taxon>Anophelinae</taxon>
        <taxon>Anopheles</taxon>
    </lineage>
</organism>
<keyword evidence="4" id="KW-0597">Phosphoprotein</keyword>
<keyword evidence="6" id="KW-0863">Zinc-finger</keyword>
<dbReference type="InterPro" id="IPR011011">
    <property type="entry name" value="Znf_FYVE_PHD"/>
</dbReference>
<dbReference type="GO" id="GO:0008270">
    <property type="term" value="F:zinc ion binding"/>
    <property type="evidence" value="ECO:0007669"/>
    <property type="project" value="UniProtKB-KW"/>
</dbReference>
<dbReference type="AlphaFoldDB" id="A0A2C9GSP9"/>
<protein>
    <recommendedName>
        <fullName evidence="2">Hepatocyte growth factor-regulated tyrosine kinase substrate</fullName>
    </recommendedName>
</protein>
<keyword evidence="5" id="KW-0479">Metal-binding</keyword>
<dbReference type="SMART" id="SM00064">
    <property type="entry name" value="FYVE"/>
    <property type="match status" value="1"/>
</dbReference>
<dbReference type="CDD" id="cd03569">
    <property type="entry name" value="VHS_Hrs"/>
    <property type="match status" value="1"/>
</dbReference>
<evidence type="ECO:0000256" key="5">
    <source>
        <dbReference type="ARBA" id="ARBA00022723"/>
    </source>
</evidence>
<dbReference type="GO" id="GO:0035091">
    <property type="term" value="F:phosphatidylinositol binding"/>
    <property type="evidence" value="ECO:0007669"/>
    <property type="project" value="InterPro"/>
</dbReference>
<dbReference type="Gene3D" id="1.20.5.1940">
    <property type="match status" value="1"/>
</dbReference>